<dbReference type="OrthoDB" id="28306at2157"/>
<keyword evidence="2" id="KW-1185">Reference proteome</keyword>
<organism evidence="1 2">
    <name type="scientific">Vulcanisaeta moutnovskia (strain 768-28)</name>
    <dbReference type="NCBI Taxonomy" id="985053"/>
    <lineage>
        <taxon>Archaea</taxon>
        <taxon>Thermoproteota</taxon>
        <taxon>Thermoprotei</taxon>
        <taxon>Thermoproteales</taxon>
        <taxon>Thermoproteaceae</taxon>
        <taxon>Vulcanisaeta</taxon>
    </lineage>
</organism>
<dbReference type="eggNOG" id="arCOG13933">
    <property type="taxonomic scope" value="Archaea"/>
</dbReference>
<dbReference type="KEGG" id="vmo:VMUT_0807"/>
<protein>
    <submittedName>
        <fullName evidence="1">Uncharacterized protein</fullName>
    </submittedName>
</protein>
<dbReference type="Proteomes" id="UP000007485">
    <property type="component" value="Chromosome"/>
</dbReference>
<evidence type="ECO:0000313" key="1">
    <source>
        <dbReference type="EMBL" id="ADY01017.1"/>
    </source>
</evidence>
<dbReference type="HOGENOM" id="CLU_1149869_0_0_2"/>
<proteinExistence type="predicted"/>
<reference evidence="1 2" key="1">
    <citation type="journal article" date="2011" name="J. Bacteriol.">
        <title>Complete genome sequence of 'Vulcanisaeta moutnovskia' strain 768-28, a novel member of the hyperthermophilic crenarchaeal genus vulcanisaeta.</title>
        <authorList>
            <person name="Gumerov V.M."/>
            <person name="Mardanov A.V."/>
            <person name="Beletsky A.V."/>
            <person name="Prokofeva M.I."/>
            <person name="Bonch-Osmolovskaya E.A."/>
            <person name="Ravin N.V."/>
            <person name="Skryabin K.G."/>
        </authorList>
    </citation>
    <scope>NUCLEOTIDE SEQUENCE [LARGE SCALE GENOMIC DNA]</scope>
    <source>
        <strain evidence="1 2">768-28</strain>
    </source>
</reference>
<gene>
    <name evidence="1" type="ordered locus">VMUT_0807</name>
</gene>
<dbReference type="GeneID" id="10288459"/>
<dbReference type="EMBL" id="CP002529">
    <property type="protein sequence ID" value="ADY01017.1"/>
    <property type="molecule type" value="Genomic_DNA"/>
</dbReference>
<dbReference type="AlphaFoldDB" id="F0QWG9"/>
<sequence>MSSSNVNVEDLIKSFRVGYDKAGLTIYVIPRENVTSITRDTGYAFNNEDIQLYGTRVILHLPCNGIIYGRYLTHINNELKGLFVVITENNCDISISWYEEGIDVKTHVKSNEALIIIVRLMRIKPHRIKPSSYALRIMRALGLSGRLLYSDTNNEIQVFGIEGGLIPSFQGNCMSEFIIKQWKLIFDECGFIVKVISDNDNILLIGGVNTMVIKQYYPSLDKWYELSRVTGFRNYLVVLEG</sequence>
<accession>F0QWG9</accession>
<name>F0QWG9_VULM7</name>
<dbReference type="RefSeq" id="WP_013604179.1">
    <property type="nucleotide sequence ID" value="NC_015151.1"/>
</dbReference>
<evidence type="ECO:0000313" key="2">
    <source>
        <dbReference type="Proteomes" id="UP000007485"/>
    </source>
</evidence>